<dbReference type="PANTHER" id="PTHR34582">
    <property type="entry name" value="UPF0702 TRANSMEMBRANE PROTEIN YCAP"/>
    <property type="match status" value="1"/>
</dbReference>
<keyword evidence="10" id="KW-1185">Reference proteome</keyword>
<evidence type="ECO:0000256" key="6">
    <source>
        <dbReference type="ARBA" id="ARBA00023136"/>
    </source>
</evidence>
<evidence type="ECO:0000256" key="3">
    <source>
        <dbReference type="ARBA" id="ARBA00022475"/>
    </source>
</evidence>
<evidence type="ECO:0000256" key="2">
    <source>
        <dbReference type="ARBA" id="ARBA00006448"/>
    </source>
</evidence>
<evidence type="ECO:0000313" key="10">
    <source>
        <dbReference type="Proteomes" id="UP001623592"/>
    </source>
</evidence>
<feature type="transmembrane region" description="Helical" evidence="7">
    <location>
        <begin position="6"/>
        <end position="23"/>
    </location>
</feature>
<dbReference type="InterPro" id="IPR023090">
    <property type="entry name" value="UPF0702_alpha/beta_dom_sf"/>
</dbReference>
<dbReference type="Pfam" id="PF04239">
    <property type="entry name" value="DUF421"/>
    <property type="match status" value="1"/>
</dbReference>
<evidence type="ECO:0000256" key="1">
    <source>
        <dbReference type="ARBA" id="ARBA00004651"/>
    </source>
</evidence>
<evidence type="ECO:0000256" key="5">
    <source>
        <dbReference type="ARBA" id="ARBA00022989"/>
    </source>
</evidence>
<evidence type="ECO:0000256" key="7">
    <source>
        <dbReference type="SAM" id="Phobius"/>
    </source>
</evidence>
<evidence type="ECO:0000256" key="4">
    <source>
        <dbReference type="ARBA" id="ARBA00022692"/>
    </source>
</evidence>
<evidence type="ECO:0000259" key="8">
    <source>
        <dbReference type="Pfam" id="PF04239"/>
    </source>
</evidence>
<evidence type="ECO:0000313" key="9">
    <source>
        <dbReference type="EMBL" id="MFL0249687.1"/>
    </source>
</evidence>
<dbReference type="Proteomes" id="UP001623592">
    <property type="component" value="Unassembled WGS sequence"/>
</dbReference>
<keyword evidence="5 7" id="KW-1133">Transmembrane helix</keyword>
<dbReference type="EMBL" id="JBJIAA010000003">
    <property type="protein sequence ID" value="MFL0249687.1"/>
    <property type="molecule type" value="Genomic_DNA"/>
</dbReference>
<accession>A0ABW8TBC3</accession>
<dbReference type="InterPro" id="IPR007353">
    <property type="entry name" value="DUF421"/>
</dbReference>
<keyword evidence="4 7" id="KW-0812">Transmembrane</keyword>
<comment type="caution">
    <text evidence="9">The sequence shown here is derived from an EMBL/GenBank/DDBJ whole genome shotgun (WGS) entry which is preliminary data.</text>
</comment>
<name>A0ABW8TBC3_9CLOT</name>
<feature type="transmembrane region" description="Helical" evidence="7">
    <location>
        <begin position="56"/>
        <end position="76"/>
    </location>
</feature>
<reference evidence="9 10" key="1">
    <citation type="submission" date="2024-11" db="EMBL/GenBank/DDBJ databases">
        <authorList>
            <person name="Heng Y.C."/>
            <person name="Lim A.C.H."/>
            <person name="Lee J.K.Y."/>
            <person name="Kittelmann S."/>
        </authorList>
    </citation>
    <scope>NUCLEOTIDE SEQUENCE [LARGE SCALE GENOMIC DNA]</scope>
    <source>
        <strain evidence="9 10">WILCCON 0114</strain>
    </source>
</reference>
<organism evidence="9 10">
    <name type="scientific">Clostridium neuense</name>
    <dbReference type="NCBI Taxonomy" id="1728934"/>
    <lineage>
        <taxon>Bacteria</taxon>
        <taxon>Bacillati</taxon>
        <taxon>Bacillota</taxon>
        <taxon>Clostridia</taxon>
        <taxon>Eubacteriales</taxon>
        <taxon>Clostridiaceae</taxon>
        <taxon>Clostridium</taxon>
    </lineage>
</organism>
<dbReference type="PANTHER" id="PTHR34582:SF6">
    <property type="entry name" value="UPF0702 TRANSMEMBRANE PROTEIN YCAP"/>
    <property type="match status" value="1"/>
</dbReference>
<comment type="subcellular location">
    <subcellularLocation>
        <location evidence="1">Cell membrane</location>
        <topology evidence="1">Multi-pass membrane protein</topology>
    </subcellularLocation>
</comment>
<dbReference type="RefSeq" id="WP_406786356.1">
    <property type="nucleotide sequence ID" value="NZ_JBJIAA010000003.1"/>
</dbReference>
<keyword evidence="3" id="KW-1003">Cell membrane</keyword>
<keyword evidence="6 7" id="KW-0472">Membrane</keyword>
<feature type="domain" description="YetF C-terminal" evidence="8">
    <location>
        <begin position="79"/>
        <end position="209"/>
    </location>
</feature>
<proteinExistence type="inferred from homology"/>
<dbReference type="Gene3D" id="3.30.240.20">
    <property type="entry name" value="bsu07140 like domains"/>
    <property type="match status" value="2"/>
</dbReference>
<protein>
    <submittedName>
        <fullName evidence="9">DUF421 domain-containing protein</fullName>
    </submittedName>
</protein>
<sequence>MIIVMIRTIILYFLVVLTMRIMGKRQIGQLQPFELVIAIMISELASLPMQDTRIPLIHGIIPIITLLVLEIILSVLQLKSEKARSILCGKPTILINNGKIDYYALKNQRINMNDLLEELRLKSFFNINDIEFAILETSGQLSIIPKTPLNPTTKKDLNIQSSQEVLPVTLILDGKINYESLNLINKDYNWLVNELKKQSIDSPKDAFIAILDSNQKFYCQKYIRIKEEQS</sequence>
<comment type="similarity">
    <text evidence="2">Belongs to the UPF0702 family.</text>
</comment>
<gene>
    <name evidence="9" type="ORF">ACJDT4_04570</name>
</gene>